<gene>
    <name evidence="1" type="ordered locus">Celly_0368</name>
</gene>
<protein>
    <submittedName>
        <fullName evidence="1">Uncharacterized protein</fullName>
    </submittedName>
</protein>
<keyword evidence="2" id="KW-1185">Reference proteome</keyword>
<proteinExistence type="predicted"/>
<dbReference type="AlphaFoldDB" id="F0RI77"/>
<organism evidence="1 2">
    <name type="scientific">Cellulophaga lytica (strain ATCC 23178 / DSM 7489 / JCM 8516 / NBRC 14961 / NCIMB 1423 / VKM B-1433 / Cy l20)</name>
    <dbReference type="NCBI Taxonomy" id="867900"/>
    <lineage>
        <taxon>Bacteria</taxon>
        <taxon>Pseudomonadati</taxon>
        <taxon>Bacteroidota</taxon>
        <taxon>Flavobacteriia</taxon>
        <taxon>Flavobacteriales</taxon>
        <taxon>Flavobacteriaceae</taxon>
        <taxon>Cellulophaga</taxon>
    </lineage>
</organism>
<dbReference type="EMBL" id="CP002534">
    <property type="protein sequence ID" value="ADY28203.1"/>
    <property type="molecule type" value="Genomic_DNA"/>
</dbReference>
<dbReference type="eggNOG" id="ENOG5033ZFU">
    <property type="taxonomic scope" value="Bacteria"/>
</dbReference>
<accession>F0RI77</accession>
<name>F0RI77_CELLC</name>
<reference evidence="1 2" key="1">
    <citation type="journal article" date="2011" name="Stand. Genomic Sci.">
        <title>Complete genome sequence of Cellulophaga lytica type strain (LIM- 21).</title>
        <authorList>
            <person name="Pati A."/>
            <person name="Abt B."/>
            <person name="Teshima H."/>
            <person name="Nolan M."/>
            <person name="Lapidus A."/>
            <person name="Lucas S."/>
            <person name="Hammon N."/>
            <person name="Deshpande S."/>
            <person name="Cheng J.F."/>
            <person name="Tapia R."/>
            <person name="Han C."/>
            <person name="Goodwin L."/>
            <person name="Pitluck S."/>
            <person name="Liolios K."/>
            <person name="Pagani I."/>
            <person name="Mavromatis K."/>
            <person name="Ovchinikova G."/>
            <person name="Chen A."/>
            <person name="Palaniappan K."/>
            <person name="Land M."/>
            <person name="Hauser L."/>
            <person name="Jeffries C.D."/>
            <person name="Detter J.C."/>
            <person name="Brambilla E.M."/>
            <person name="Kannan K.P."/>
            <person name="Rohde M."/>
            <person name="Spring S."/>
            <person name="Goker M."/>
            <person name="Woyke T."/>
            <person name="Bristow J."/>
            <person name="Eisen J.A."/>
            <person name="Markowitz V."/>
            <person name="Hugenholtz P."/>
            <person name="Kyrpides N.C."/>
            <person name="Klenk H.P."/>
            <person name="Ivanova N."/>
        </authorList>
    </citation>
    <scope>NUCLEOTIDE SEQUENCE [LARGE SCALE GENOMIC DNA]</scope>
    <source>
        <strain evidence="2">ATCC 23178 / DSM 7489 / JCM 8516 / NBRC 14961 / NCIMB 1423 / VKM B-1433 / Cy l20</strain>
    </source>
</reference>
<dbReference type="HOGENOM" id="CLU_1683416_0_0_10"/>
<evidence type="ECO:0000313" key="2">
    <source>
        <dbReference type="Proteomes" id="UP000007487"/>
    </source>
</evidence>
<dbReference type="KEGG" id="cly:Celly_0368"/>
<dbReference type="Proteomes" id="UP000007487">
    <property type="component" value="Chromosome"/>
</dbReference>
<sequence length="156" mass="18182">MSFLNFLFGKKRIFKHPVLGDFTSDRTKGNDKSKTYTWYGYVNLETGNVSDYVSSIFVNGNENSPYSNQLHFITELVQNWTNKYLLEIEQKINQESFSKKVALRNWKKEFYLSAVYANNVKTLDFELTLESKTNPEYPTIGIAVKNGIIYKAELYQ</sequence>
<dbReference type="STRING" id="867900.Celly_0368"/>
<evidence type="ECO:0000313" key="1">
    <source>
        <dbReference type="EMBL" id="ADY28203.1"/>
    </source>
</evidence>
<dbReference type="OrthoDB" id="1442665at2"/>
<dbReference type="RefSeq" id="WP_013619951.1">
    <property type="nucleotide sequence ID" value="NC_015167.1"/>
</dbReference>